<dbReference type="AlphaFoldDB" id="A0ABD2B269"/>
<gene>
    <name evidence="1" type="ORF">V1478_007092</name>
</gene>
<accession>A0ABD2B269</accession>
<organism evidence="1 2">
    <name type="scientific">Vespula squamosa</name>
    <name type="common">Southern yellow jacket</name>
    <name type="synonym">Wasp</name>
    <dbReference type="NCBI Taxonomy" id="30214"/>
    <lineage>
        <taxon>Eukaryota</taxon>
        <taxon>Metazoa</taxon>
        <taxon>Ecdysozoa</taxon>
        <taxon>Arthropoda</taxon>
        <taxon>Hexapoda</taxon>
        <taxon>Insecta</taxon>
        <taxon>Pterygota</taxon>
        <taxon>Neoptera</taxon>
        <taxon>Endopterygota</taxon>
        <taxon>Hymenoptera</taxon>
        <taxon>Apocrita</taxon>
        <taxon>Aculeata</taxon>
        <taxon>Vespoidea</taxon>
        <taxon>Vespidae</taxon>
        <taxon>Vespinae</taxon>
        <taxon>Vespula</taxon>
    </lineage>
</organism>
<keyword evidence="2" id="KW-1185">Reference proteome</keyword>
<dbReference type="Proteomes" id="UP001607302">
    <property type="component" value="Unassembled WGS sequence"/>
</dbReference>
<dbReference type="EMBL" id="JAUDFV010000133">
    <property type="protein sequence ID" value="KAL2726814.1"/>
    <property type="molecule type" value="Genomic_DNA"/>
</dbReference>
<comment type="caution">
    <text evidence="1">The sequence shown here is derived from an EMBL/GenBank/DDBJ whole genome shotgun (WGS) entry which is preliminary data.</text>
</comment>
<protein>
    <submittedName>
        <fullName evidence="1">Uncharacterized protein</fullName>
    </submittedName>
</protein>
<evidence type="ECO:0000313" key="1">
    <source>
        <dbReference type="EMBL" id="KAL2726814.1"/>
    </source>
</evidence>
<evidence type="ECO:0000313" key="2">
    <source>
        <dbReference type="Proteomes" id="UP001607302"/>
    </source>
</evidence>
<name>A0ABD2B269_VESSQ</name>
<reference evidence="1 2" key="1">
    <citation type="journal article" date="2024" name="Ann. Entomol. Soc. Am.">
        <title>Genomic analyses of the southern and eastern yellowjacket wasps (Hymenoptera: Vespidae) reveal evolutionary signatures of social life.</title>
        <authorList>
            <person name="Catto M.A."/>
            <person name="Caine P.B."/>
            <person name="Orr S.E."/>
            <person name="Hunt B.G."/>
            <person name="Goodisman M.A.D."/>
        </authorList>
    </citation>
    <scope>NUCLEOTIDE SEQUENCE [LARGE SCALE GENOMIC DNA]</scope>
    <source>
        <strain evidence="1">233</strain>
        <tissue evidence="1">Head and thorax</tissue>
    </source>
</reference>
<sequence>MVAIEYMKCCVLICKYLRYNKLLGERLEVNLTCNVYLKSLTVIHYHGEKCKDFKINVILTWKY</sequence>
<proteinExistence type="predicted"/>